<keyword evidence="4" id="KW-1185">Reference proteome</keyword>
<dbReference type="PROSITE" id="PS50995">
    <property type="entry name" value="HTH_MARR_2"/>
    <property type="match status" value="1"/>
</dbReference>
<protein>
    <recommendedName>
        <fullName evidence="2">HTH marR-type domain-containing protein</fullName>
    </recommendedName>
</protein>
<dbReference type="Pfam" id="PF01047">
    <property type="entry name" value="MarR"/>
    <property type="match status" value="1"/>
</dbReference>
<dbReference type="InterPro" id="IPR036390">
    <property type="entry name" value="WH_DNA-bd_sf"/>
</dbReference>
<dbReference type="Gene3D" id="1.10.10.10">
    <property type="entry name" value="Winged helix-like DNA-binding domain superfamily/Winged helix DNA-binding domain"/>
    <property type="match status" value="1"/>
</dbReference>
<feature type="domain" description="HTH marR-type" evidence="2">
    <location>
        <begin position="20"/>
        <end position="154"/>
    </location>
</feature>
<dbReference type="InterPro" id="IPR036388">
    <property type="entry name" value="WH-like_DNA-bd_sf"/>
</dbReference>
<dbReference type="EMBL" id="BAABJP010000018">
    <property type="protein sequence ID" value="GAA5158988.1"/>
    <property type="molecule type" value="Genomic_DNA"/>
</dbReference>
<reference evidence="4" key="1">
    <citation type="journal article" date="2019" name="Int. J. Syst. Evol. Microbiol.">
        <title>The Global Catalogue of Microorganisms (GCM) 10K type strain sequencing project: providing services to taxonomists for standard genome sequencing and annotation.</title>
        <authorList>
            <consortium name="The Broad Institute Genomics Platform"/>
            <consortium name="The Broad Institute Genome Sequencing Center for Infectious Disease"/>
            <person name="Wu L."/>
            <person name="Ma J."/>
        </authorList>
    </citation>
    <scope>NUCLEOTIDE SEQUENCE [LARGE SCALE GENOMIC DNA]</scope>
    <source>
        <strain evidence="4">JCM 18303</strain>
    </source>
</reference>
<dbReference type="InterPro" id="IPR000835">
    <property type="entry name" value="HTH_MarR-typ"/>
</dbReference>
<organism evidence="3 4">
    <name type="scientific">Pseudonocardia eucalypti</name>
    <dbReference type="NCBI Taxonomy" id="648755"/>
    <lineage>
        <taxon>Bacteria</taxon>
        <taxon>Bacillati</taxon>
        <taxon>Actinomycetota</taxon>
        <taxon>Actinomycetes</taxon>
        <taxon>Pseudonocardiales</taxon>
        <taxon>Pseudonocardiaceae</taxon>
        <taxon>Pseudonocardia</taxon>
    </lineage>
</organism>
<accession>A0ABP9Q9N1</accession>
<dbReference type="RefSeq" id="WP_221497636.1">
    <property type="nucleotide sequence ID" value="NZ_BAABJP010000018.1"/>
</dbReference>
<dbReference type="SUPFAM" id="SSF46785">
    <property type="entry name" value="Winged helix' DNA-binding domain"/>
    <property type="match status" value="1"/>
</dbReference>
<evidence type="ECO:0000313" key="4">
    <source>
        <dbReference type="Proteomes" id="UP001428817"/>
    </source>
</evidence>
<dbReference type="InterPro" id="IPR039422">
    <property type="entry name" value="MarR/SlyA-like"/>
</dbReference>
<name>A0ABP9Q9N1_9PSEU</name>
<evidence type="ECO:0000256" key="1">
    <source>
        <dbReference type="SAM" id="MobiDB-lite"/>
    </source>
</evidence>
<evidence type="ECO:0000259" key="2">
    <source>
        <dbReference type="PROSITE" id="PS50995"/>
    </source>
</evidence>
<dbReference type="SMART" id="SM00347">
    <property type="entry name" value="HTH_MARR"/>
    <property type="match status" value="1"/>
</dbReference>
<sequence length="172" mass="18733">MPTLTAATPENSHEPSTPDPDDYARQLEAATRALLEVNEAVLQEMDRTVGIASIRALQALERRGPLLVTELGNELDMLASTASRLSDRLADAQLITRRVAPKNRRATQLELSARGRTVLAELAEARTAALHTVTRHLSNDEQAALLTGARAFTQARNQQVDQPSGPNPDQRP</sequence>
<evidence type="ECO:0000313" key="3">
    <source>
        <dbReference type="EMBL" id="GAA5158988.1"/>
    </source>
</evidence>
<gene>
    <name evidence="3" type="ORF">GCM10023321_39320</name>
</gene>
<dbReference type="PANTHER" id="PTHR33164:SF94">
    <property type="entry name" value="TRANSCRIPTIONAL REGULATORY PROTEIN-RELATED"/>
    <property type="match status" value="1"/>
</dbReference>
<feature type="compositionally biased region" description="Polar residues" evidence="1">
    <location>
        <begin position="1"/>
        <end position="10"/>
    </location>
</feature>
<comment type="caution">
    <text evidence="3">The sequence shown here is derived from an EMBL/GenBank/DDBJ whole genome shotgun (WGS) entry which is preliminary data.</text>
</comment>
<dbReference type="Proteomes" id="UP001428817">
    <property type="component" value="Unassembled WGS sequence"/>
</dbReference>
<proteinExistence type="predicted"/>
<feature type="region of interest" description="Disordered" evidence="1">
    <location>
        <begin position="1"/>
        <end position="23"/>
    </location>
</feature>
<dbReference type="PANTHER" id="PTHR33164">
    <property type="entry name" value="TRANSCRIPTIONAL REGULATOR, MARR FAMILY"/>
    <property type="match status" value="1"/>
</dbReference>